<organism evidence="2">
    <name type="scientific">bacterium 19PA01SH03</name>
    <dbReference type="NCBI Taxonomy" id="2920705"/>
    <lineage>
        <taxon>Bacteria</taxon>
    </lineage>
</organism>
<name>A0AAU6SNC0_UNCXX</name>
<reference evidence="2" key="1">
    <citation type="submission" date="2022-03" db="EMBL/GenBank/DDBJ databases">
        <title>Sea Food Isolates.</title>
        <authorList>
            <person name="Li c."/>
        </authorList>
    </citation>
    <scope>NUCLEOTIDE SEQUENCE</scope>
    <source>
        <strain evidence="2">19PA01SH03</strain>
    </source>
</reference>
<proteinExistence type="predicted"/>
<evidence type="ECO:0000256" key="1">
    <source>
        <dbReference type="SAM" id="Phobius"/>
    </source>
</evidence>
<gene>
    <name evidence="2" type="ORF">MRN70_00895</name>
</gene>
<accession>A0AAU6SNC0</accession>
<evidence type="ECO:0000313" key="2">
    <source>
        <dbReference type="EMBL" id="XAG21452.1"/>
    </source>
</evidence>
<dbReference type="AlphaFoldDB" id="A0AAU6SNC0"/>
<feature type="transmembrane region" description="Helical" evidence="1">
    <location>
        <begin position="12"/>
        <end position="34"/>
    </location>
</feature>
<feature type="transmembrane region" description="Helical" evidence="1">
    <location>
        <begin position="135"/>
        <end position="155"/>
    </location>
</feature>
<keyword evidence="1" id="KW-1133">Transmembrane helix</keyword>
<keyword evidence="1" id="KW-0472">Membrane</keyword>
<sequence>MLAWVYHLWARNVIVGFVLALMAIVSLSYFVFYYGNEIYNSAIDTLGILRRLSAGGLGDGGRLNVIQCYYSEFGLDSLFLGLDAFDGNICRFLANGSDNPHNSFIKMYANLGLFSFSVIFVILLSMLSFLKRKDIIMFSFLLCFLIRSGTDIIFFFQSWDAYLFAVFVIAMPKFFLNENGITKISEYNARG</sequence>
<feature type="transmembrane region" description="Helical" evidence="1">
    <location>
        <begin position="107"/>
        <end position="128"/>
    </location>
</feature>
<feature type="transmembrane region" description="Helical" evidence="1">
    <location>
        <begin position="161"/>
        <end position="176"/>
    </location>
</feature>
<protein>
    <submittedName>
        <fullName evidence="2">Uncharacterized protein</fullName>
    </submittedName>
</protein>
<dbReference type="EMBL" id="CP095338">
    <property type="protein sequence ID" value="XAG21452.1"/>
    <property type="molecule type" value="Genomic_DNA"/>
</dbReference>
<keyword evidence="1" id="KW-0812">Transmembrane</keyword>